<organism evidence="3 4">
    <name type="scientific">Agromyces lapidis</name>
    <dbReference type="NCBI Taxonomy" id="279574"/>
    <lineage>
        <taxon>Bacteria</taxon>
        <taxon>Bacillati</taxon>
        <taxon>Actinomycetota</taxon>
        <taxon>Actinomycetes</taxon>
        <taxon>Micrococcales</taxon>
        <taxon>Microbacteriaceae</taxon>
        <taxon>Agromyces</taxon>
    </lineage>
</organism>
<keyword evidence="1" id="KW-0175">Coiled coil</keyword>
<gene>
    <name evidence="3" type="ORF">ACFFQV_02870</name>
</gene>
<dbReference type="Proteomes" id="UP001589667">
    <property type="component" value="Unassembled WGS sequence"/>
</dbReference>
<protein>
    <recommendedName>
        <fullName evidence="5">DUF349 domain-containing protein</fullName>
    </recommendedName>
</protein>
<dbReference type="RefSeq" id="WP_170296109.1">
    <property type="nucleotide sequence ID" value="NZ_JBHMBL010000001.1"/>
</dbReference>
<comment type="caution">
    <text evidence="3">The sequence shown here is derived from an EMBL/GenBank/DDBJ whole genome shotgun (WGS) entry which is preliminary data.</text>
</comment>
<feature type="coiled-coil region" evidence="1">
    <location>
        <begin position="60"/>
        <end position="87"/>
    </location>
</feature>
<sequence length="207" mass="23031">MRSDAAVDAGEARRRVGEAGAVSDEVWLGAAKERFSARASEIGPELRHLADGWSEQAKVLAVFADELEALRARQASLDRERLNTDEELATLFAELATVSRDEALMMKDPLLFADWDRNRDDVQWRIDRAEARQAQLTANWNRLVADREDLDRRTVAALQSREIVGGMWGFGAAASSPSGRALRSNGTDVRSRACDPLREPPRTARRS</sequence>
<feature type="region of interest" description="Disordered" evidence="2">
    <location>
        <begin position="173"/>
        <end position="207"/>
    </location>
</feature>
<evidence type="ECO:0000313" key="4">
    <source>
        <dbReference type="Proteomes" id="UP001589667"/>
    </source>
</evidence>
<feature type="compositionally biased region" description="Basic and acidic residues" evidence="2">
    <location>
        <begin position="189"/>
        <end position="207"/>
    </location>
</feature>
<proteinExistence type="predicted"/>
<accession>A0ABV5SLM2</accession>
<keyword evidence="4" id="KW-1185">Reference proteome</keyword>
<dbReference type="EMBL" id="JBHMBL010000001">
    <property type="protein sequence ID" value="MFB9641224.1"/>
    <property type="molecule type" value="Genomic_DNA"/>
</dbReference>
<name>A0ABV5SLM2_9MICO</name>
<evidence type="ECO:0000256" key="1">
    <source>
        <dbReference type="SAM" id="Coils"/>
    </source>
</evidence>
<evidence type="ECO:0008006" key="5">
    <source>
        <dbReference type="Google" id="ProtNLM"/>
    </source>
</evidence>
<evidence type="ECO:0000256" key="2">
    <source>
        <dbReference type="SAM" id="MobiDB-lite"/>
    </source>
</evidence>
<reference evidence="3 4" key="1">
    <citation type="submission" date="2024-09" db="EMBL/GenBank/DDBJ databases">
        <authorList>
            <person name="Sun Q."/>
            <person name="Mori K."/>
        </authorList>
    </citation>
    <scope>NUCLEOTIDE SEQUENCE [LARGE SCALE GENOMIC DNA]</scope>
    <source>
        <strain evidence="3 4">JCM 14321</strain>
    </source>
</reference>
<evidence type="ECO:0000313" key="3">
    <source>
        <dbReference type="EMBL" id="MFB9641224.1"/>
    </source>
</evidence>